<comment type="caution">
    <text evidence="1">The sequence shown here is derived from an EMBL/GenBank/DDBJ whole genome shotgun (WGS) entry which is preliminary data.</text>
</comment>
<dbReference type="Proteomes" id="UP000535276">
    <property type="component" value="Unassembled WGS sequence"/>
</dbReference>
<accession>A0A7Z0IXQ8</accession>
<dbReference type="EMBL" id="JACBZV010000002">
    <property type="protein sequence ID" value="NYJ10819.1"/>
    <property type="molecule type" value="Genomic_DNA"/>
</dbReference>
<dbReference type="AlphaFoldDB" id="A0A7Z0IXQ8"/>
<evidence type="ECO:0000313" key="2">
    <source>
        <dbReference type="Proteomes" id="UP000535276"/>
    </source>
</evidence>
<gene>
    <name evidence="1" type="ORF">GGI64_001866</name>
</gene>
<sequence length="37" mass="4584">MGETPELQRIMRQERSLWADRSNRFRSRAFRTILDFI</sequence>
<protein>
    <submittedName>
        <fullName evidence="1">Uncharacterized protein</fullName>
    </submittedName>
</protein>
<reference evidence="1 2" key="1">
    <citation type="submission" date="2020-07" db="EMBL/GenBank/DDBJ databases">
        <title>Genomic Encyclopedia of Type Strains, Phase IV (KMG-V): Genome sequencing to study the core and pangenomes of soil and plant-associated prokaryotes.</title>
        <authorList>
            <person name="Whitman W."/>
        </authorList>
    </citation>
    <scope>NUCLEOTIDE SEQUENCE [LARGE SCALE GENOMIC DNA]</scope>
    <source>
        <strain evidence="1 2">SEMIA 4052</strain>
    </source>
</reference>
<proteinExistence type="predicted"/>
<evidence type="ECO:0000313" key="1">
    <source>
        <dbReference type="EMBL" id="NYJ10819.1"/>
    </source>
</evidence>
<name>A0A7Z0IXQ8_RHILE</name>
<organism evidence="1 2">
    <name type="scientific">Rhizobium leguminosarum</name>
    <dbReference type="NCBI Taxonomy" id="384"/>
    <lineage>
        <taxon>Bacteria</taxon>
        <taxon>Pseudomonadati</taxon>
        <taxon>Pseudomonadota</taxon>
        <taxon>Alphaproteobacteria</taxon>
        <taxon>Hyphomicrobiales</taxon>
        <taxon>Rhizobiaceae</taxon>
        <taxon>Rhizobium/Agrobacterium group</taxon>
        <taxon>Rhizobium</taxon>
    </lineage>
</organism>